<dbReference type="InterPro" id="IPR028082">
    <property type="entry name" value="Peripla_BP_I"/>
</dbReference>
<dbReference type="PANTHER" id="PTHR34836:SF1">
    <property type="entry name" value="OS09G0428600 PROTEIN"/>
    <property type="match status" value="1"/>
</dbReference>
<evidence type="ECO:0000313" key="6">
    <source>
        <dbReference type="EMBL" id="CAB4265958.1"/>
    </source>
</evidence>
<dbReference type="GO" id="GO:0016020">
    <property type="term" value="C:membrane"/>
    <property type="evidence" value="ECO:0007669"/>
    <property type="project" value="UniProtKB-SubCell"/>
</dbReference>
<keyword evidence="3" id="KW-1133">Transmembrane helix</keyword>
<sequence length="112" mass="13575">MQEVLGVSIHVPWTVELEGFIPRWKQQFHKDYRNITAAEMDYFGLWAYDAVFCLAMAVEKIGYTSSELQKRCYLFLRLDRSSYLHGLSTWSRTFLCLIYQQIERHCWRQWRI</sequence>
<dbReference type="PANTHER" id="PTHR34836">
    <property type="entry name" value="OS06G0188250 PROTEIN"/>
    <property type="match status" value="1"/>
</dbReference>
<keyword evidence="4" id="KW-0472">Membrane</keyword>
<organism evidence="6 7">
    <name type="scientific">Prunus armeniaca</name>
    <name type="common">Apricot</name>
    <name type="synonym">Armeniaca vulgaris</name>
    <dbReference type="NCBI Taxonomy" id="36596"/>
    <lineage>
        <taxon>Eukaryota</taxon>
        <taxon>Viridiplantae</taxon>
        <taxon>Streptophyta</taxon>
        <taxon>Embryophyta</taxon>
        <taxon>Tracheophyta</taxon>
        <taxon>Spermatophyta</taxon>
        <taxon>Magnoliopsida</taxon>
        <taxon>eudicotyledons</taxon>
        <taxon>Gunneridae</taxon>
        <taxon>Pentapetalae</taxon>
        <taxon>rosids</taxon>
        <taxon>fabids</taxon>
        <taxon>Rosales</taxon>
        <taxon>Rosaceae</taxon>
        <taxon>Amygdaloideae</taxon>
        <taxon>Amygdaleae</taxon>
        <taxon>Prunus</taxon>
    </lineage>
</organism>
<evidence type="ECO:0000256" key="1">
    <source>
        <dbReference type="ARBA" id="ARBA00004370"/>
    </source>
</evidence>
<evidence type="ECO:0000313" key="7">
    <source>
        <dbReference type="Proteomes" id="UP000507222"/>
    </source>
</evidence>
<dbReference type="InterPro" id="IPR001828">
    <property type="entry name" value="ANF_lig-bd_rcpt"/>
</dbReference>
<dbReference type="Pfam" id="PF01094">
    <property type="entry name" value="ANF_receptor"/>
    <property type="match status" value="1"/>
</dbReference>
<evidence type="ECO:0000256" key="4">
    <source>
        <dbReference type="ARBA" id="ARBA00023136"/>
    </source>
</evidence>
<protein>
    <recommendedName>
        <fullName evidence="5">Receptor ligand binding region domain-containing protein</fullName>
    </recommendedName>
</protein>
<dbReference type="InterPro" id="IPR015683">
    <property type="entry name" value="Ionotropic_Glu_rcpt"/>
</dbReference>
<comment type="subcellular location">
    <subcellularLocation>
        <location evidence="1">Membrane</location>
    </subcellularLocation>
</comment>
<proteinExistence type="predicted"/>
<dbReference type="SUPFAM" id="SSF53822">
    <property type="entry name" value="Periplasmic binding protein-like I"/>
    <property type="match status" value="1"/>
</dbReference>
<feature type="domain" description="Receptor ligand binding region" evidence="5">
    <location>
        <begin position="1"/>
        <end position="64"/>
    </location>
</feature>
<name>A0A6J5TU67_PRUAR</name>
<dbReference type="Proteomes" id="UP000507222">
    <property type="component" value="Unassembled WGS sequence"/>
</dbReference>
<gene>
    <name evidence="6" type="ORF">CURHAP_LOCUS8174</name>
</gene>
<evidence type="ECO:0000256" key="2">
    <source>
        <dbReference type="ARBA" id="ARBA00022692"/>
    </source>
</evidence>
<keyword evidence="2" id="KW-0812">Transmembrane</keyword>
<dbReference type="EMBL" id="CAEKDK010000001">
    <property type="protein sequence ID" value="CAB4265958.1"/>
    <property type="molecule type" value="Genomic_DNA"/>
</dbReference>
<evidence type="ECO:0000256" key="3">
    <source>
        <dbReference type="ARBA" id="ARBA00022989"/>
    </source>
</evidence>
<dbReference type="AlphaFoldDB" id="A0A6J5TU67"/>
<evidence type="ECO:0000259" key="5">
    <source>
        <dbReference type="Pfam" id="PF01094"/>
    </source>
</evidence>
<accession>A0A6J5TU67</accession>
<reference evidence="6 7" key="1">
    <citation type="submission" date="2020-05" db="EMBL/GenBank/DDBJ databases">
        <authorList>
            <person name="Campoy J."/>
            <person name="Schneeberger K."/>
            <person name="Spophaly S."/>
        </authorList>
    </citation>
    <scope>NUCLEOTIDE SEQUENCE [LARGE SCALE GENOMIC DNA]</scope>
    <source>
        <strain evidence="6">PruArmRojPasFocal</strain>
    </source>
</reference>